<dbReference type="PANTHER" id="PTHR11573:SF6">
    <property type="entry name" value="RIBONUCLEOSIDE-DIPHOSPHATE REDUCTASE LARGE SUBUNIT"/>
    <property type="match status" value="1"/>
</dbReference>
<organism evidence="3 4">
    <name type="scientific">Leclercia adecarboxylata</name>
    <dbReference type="NCBI Taxonomy" id="83655"/>
    <lineage>
        <taxon>Bacteria</taxon>
        <taxon>Pseudomonadati</taxon>
        <taxon>Pseudomonadota</taxon>
        <taxon>Gammaproteobacteria</taxon>
        <taxon>Enterobacterales</taxon>
        <taxon>Enterobacteriaceae</taxon>
        <taxon>Leclercia</taxon>
    </lineage>
</organism>
<dbReference type="PANTHER" id="PTHR11573">
    <property type="entry name" value="RIBONUCLEOSIDE-DIPHOSPHATE REDUCTASE LARGE CHAIN"/>
    <property type="match status" value="1"/>
</dbReference>
<feature type="non-terminal residue" evidence="3">
    <location>
        <position position="1"/>
    </location>
</feature>
<evidence type="ECO:0000313" key="3">
    <source>
        <dbReference type="EMBL" id="MDC6641889.1"/>
    </source>
</evidence>
<proteinExistence type="inferred from homology"/>
<dbReference type="RefSeq" id="WP_390888712.1">
    <property type="nucleotide sequence ID" value="NZ_JAOURS010000442.1"/>
</dbReference>
<dbReference type="InterPro" id="IPR039718">
    <property type="entry name" value="Rrm1"/>
</dbReference>
<dbReference type="EMBL" id="JAOURS010000442">
    <property type="protein sequence ID" value="MDC6641889.1"/>
    <property type="molecule type" value="Genomic_DNA"/>
</dbReference>
<evidence type="ECO:0000256" key="1">
    <source>
        <dbReference type="ARBA" id="ARBA00010406"/>
    </source>
</evidence>
<dbReference type="Pfam" id="PF02867">
    <property type="entry name" value="Ribonuc_red_lgC"/>
    <property type="match status" value="1"/>
</dbReference>
<gene>
    <name evidence="3" type="ORF">OEZ79_27395</name>
</gene>
<evidence type="ECO:0000259" key="2">
    <source>
        <dbReference type="Pfam" id="PF02867"/>
    </source>
</evidence>
<accession>A0A9X4BGB9</accession>
<reference evidence="3" key="1">
    <citation type="journal article" date="2023" name="Genes Genomics">
        <title>Genomic insights of Leclercia adecarboxylata strains linked to an outbreak in public hospitals in Mexico.</title>
        <authorList>
            <person name="Barrios-Villa E."/>
            <person name="Pacheco-Flores B."/>
            <person name="Lozano-Zarain P."/>
            <person name="Del Campo-Ortega R."/>
            <person name="de Jesus Ascencio-Montiel I."/>
            <person name="Gonzalez-Leon M."/>
            <person name="Camorlinga-Ponce M."/>
            <person name="Gaytan Cervantes F.J."/>
            <person name="Gonzalez Torres C."/>
            <person name="Aguilar E."/>
            <person name="Gonzalez Ibarra J."/>
            <person name="Torres Lopez F.J."/>
            <person name="Rosas-Vargas H."/>
            <person name="Gonzalez-Bonilla C.R."/>
            <person name="Del Carmen Rocha-Gracia R."/>
        </authorList>
    </citation>
    <scope>NUCLEOTIDE SEQUENCE</scope>
    <source>
        <strain evidence="3">Lac40</strain>
    </source>
</reference>
<feature type="non-terminal residue" evidence="3">
    <location>
        <position position="122"/>
    </location>
</feature>
<comment type="caution">
    <text evidence="3">The sequence shown here is derived from an EMBL/GenBank/DDBJ whole genome shotgun (WGS) entry which is preliminary data.</text>
</comment>
<dbReference type="Gene3D" id="3.20.70.20">
    <property type="match status" value="1"/>
</dbReference>
<comment type="similarity">
    <text evidence="1">Belongs to the ribonucleoside diphosphate reductase large chain family.</text>
</comment>
<dbReference type="GO" id="GO:0009263">
    <property type="term" value="P:deoxyribonucleotide biosynthetic process"/>
    <property type="evidence" value="ECO:0007669"/>
    <property type="project" value="TreeGrafter"/>
</dbReference>
<name>A0A9X4BGB9_9ENTR</name>
<dbReference type="SUPFAM" id="SSF51998">
    <property type="entry name" value="PFL-like glycyl radical enzymes"/>
    <property type="match status" value="1"/>
</dbReference>
<dbReference type="InterPro" id="IPR000788">
    <property type="entry name" value="RNR_lg_C"/>
</dbReference>
<sequence>LFDPSVVPEFTDLFGEAFEQAYLQAEAQGKAQRTISARKLYSRMMRTLAETGNGWMTFKDKCNRASNQTVRPGNVIHLSNLCTEILKITSAEETAVCNLGSINLGNHFDGHGEFDFDELADT</sequence>
<dbReference type="GO" id="GO:0004748">
    <property type="term" value="F:ribonucleoside-diphosphate reductase activity, thioredoxin disulfide as acceptor"/>
    <property type="evidence" value="ECO:0007669"/>
    <property type="project" value="TreeGrafter"/>
</dbReference>
<dbReference type="GO" id="GO:0005524">
    <property type="term" value="F:ATP binding"/>
    <property type="evidence" value="ECO:0007669"/>
    <property type="project" value="TreeGrafter"/>
</dbReference>
<dbReference type="AlphaFoldDB" id="A0A9X4BGB9"/>
<dbReference type="Proteomes" id="UP001149314">
    <property type="component" value="Unassembled WGS sequence"/>
</dbReference>
<dbReference type="GO" id="GO:0005971">
    <property type="term" value="C:ribonucleoside-diphosphate reductase complex"/>
    <property type="evidence" value="ECO:0007669"/>
    <property type="project" value="TreeGrafter"/>
</dbReference>
<protein>
    <recommendedName>
        <fullName evidence="2">Ribonucleotide reductase large subunit C-terminal domain-containing protein</fullName>
    </recommendedName>
</protein>
<feature type="domain" description="Ribonucleotide reductase large subunit C-terminal" evidence="2">
    <location>
        <begin position="1"/>
        <end position="121"/>
    </location>
</feature>
<evidence type="ECO:0000313" key="4">
    <source>
        <dbReference type="Proteomes" id="UP001149314"/>
    </source>
</evidence>